<dbReference type="InterPro" id="IPR001926">
    <property type="entry name" value="TrpB-like_PALP"/>
</dbReference>
<comment type="cofactor">
    <cofactor evidence="4">
        <name>Mg(2+)</name>
        <dbReference type="ChEBI" id="CHEBI:18420"/>
    </cofactor>
</comment>
<dbReference type="Proteomes" id="UP001239909">
    <property type="component" value="Unassembled WGS sequence"/>
</dbReference>
<evidence type="ECO:0000256" key="6">
    <source>
        <dbReference type="ARBA" id="ARBA00022898"/>
    </source>
</evidence>
<evidence type="ECO:0000256" key="5">
    <source>
        <dbReference type="ARBA" id="ARBA00022842"/>
    </source>
</evidence>
<dbReference type="Gene3D" id="3.40.50.1100">
    <property type="match status" value="2"/>
</dbReference>
<protein>
    <submittedName>
        <fullName evidence="8">Threonine/serine dehydratase</fullName>
    </submittedName>
</protein>
<dbReference type="Pfam" id="PF00291">
    <property type="entry name" value="PALP"/>
    <property type="match status" value="1"/>
</dbReference>
<keyword evidence="6" id="KW-0663">Pyridoxal phosphate</keyword>
<evidence type="ECO:0000256" key="1">
    <source>
        <dbReference type="ARBA" id="ARBA00001913"/>
    </source>
</evidence>
<feature type="domain" description="Tryptophan synthase beta chain-like PALP" evidence="7">
    <location>
        <begin position="26"/>
        <end position="317"/>
    </location>
</feature>
<evidence type="ECO:0000256" key="2">
    <source>
        <dbReference type="ARBA" id="ARBA00001933"/>
    </source>
</evidence>
<accession>A0ABQ6LP65</accession>
<dbReference type="PANTHER" id="PTHR43050:SF1">
    <property type="entry name" value="SERINE RACEMASE"/>
    <property type="match status" value="1"/>
</dbReference>
<dbReference type="EMBL" id="BSYI01000032">
    <property type="protein sequence ID" value="GMG84266.1"/>
    <property type="molecule type" value="Genomic_DNA"/>
</dbReference>
<evidence type="ECO:0000256" key="4">
    <source>
        <dbReference type="ARBA" id="ARBA00001946"/>
    </source>
</evidence>
<dbReference type="SUPFAM" id="SSF53686">
    <property type="entry name" value="Tryptophan synthase beta subunit-like PLP-dependent enzymes"/>
    <property type="match status" value="1"/>
</dbReference>
<dbReference type="PROSITE" id="PS00165">
    <property type="entry name" value="DEHYDRATASE_SER_THR"/>
    <property type="match status" value="1"/>
</dbReference>
<comment type="cofactor">
    <cofactor evidence="1">
        <name>Ca(2+)</name>
        <dbReference type="ChEBI" id="CHEBI:29108"/>
    </cofactor>
</comment>
<dbReference type="InterPro" id="IPR000634">
    <property type="entry name" value="Ser/Thr_deHydtase_PyrdxlP-BS"/>
</dbReference>
<comment type="cofactor">
    <cofactor evidence="3">
        <name>Mn(2+)</name>
        <dbReference type="ChEBI" id="CHEBI:29035"/>
    </cofactor>
</comment>
<dbReference type="RefSeq" id="WP_285673263.1">
    <property type="nucleotide sequence ID" value="NZ_BSYI01000032.1"/>
</dbReference>
<proteinExistence type="predicted"/>
<comment type="caution">
    <text evidence="8">The sequence shown here is derived from an EMBL/GenBank/DDBJ whole genome shotgun (WGS) entry which is preliminary data.</text>
</comment>
<evidence type="ECO:0000259" key="7">
    <source>
        <dbReference type="Pfam" id="PF00291"/>
    </source>
</evidence>
<evidence type="ECO:0000256" key="3">
    <source>
        <dbReference type="ARBA" id="ARBA00001936"/>
    </source>
</evidence>
<comment type="cofactor">
    <cofactor evidence="2">
        <name>pyridoxal 5'-phosphate</name>
        <dbReference type="ChEBI" id="CHEBI:597326"/>
    </cofactor>
</comment>
<sequence>MRLMDSSEAITIKDVRSARRRLEGSARVTPLLEDPHLNAIAGRRVLVKAECLQRTGAFKFRGAWSALTALGEGARERGVITYSSGNHAQGIAHAAEELGIPATIVMPDDAPALKLANTRGYGAEVVLYDRAGGQSREEIGNRLAEARGLTPVLPYDEPLVIAGQGTAGLEIAGQARAMGVTKAEVLVCCGGGGLSAGMAVALAAEAPGLRVRTVEPAGFDDTARSLAAGERLGNEPGASSICDAILTPMPGELTFPILSRLAGPGLAVTDDEVLRTMGLAFQRLKLVTEPGGAVALAAALFHGAELADGPVVALISGGNVDTAMFRRALDMLDAAEPGAA</sequence>
<keyword evidence="9" id="KW-1185">Reference proteome</keyword>
<evidence type="ECO:0000313" key="8">
    <source>
        <dbReference type="EMBL" id="GMG84266.1"/>
    </source>
</evidence>
<organism evidence="8 9">
    <name type="scientific">Paralimibaculum aggregatum</name>
    <dbReference type="NCBI Taxonomy" id="3036245"/>
    <lineage>
        <taxon>Bacteria</taxon>
        <taxon>Pseudomonadati</taxon>
        <taxon>Pseudomonadota</taxon>
        <taxon>Alphaproteobacteria</taxon>
        <taxon>Rhodobacterales</taxon>
        <taxon>Paracoccaceae</taxon>
        <taxon>Paralimibaculum</taxon>
    </lineage>
</organism>
<keyword evidence="5" id="KW-0460">Magnesium</keyword>
<reference evidence="8 9" key="1">
    <citation type="submission" date="2023-04" db="EMBL/GenBank/DDBJ databases">
        <title>Marinoamorphus aggregata gen. nov., sp. Nov., isolate from tissue of brittle star Ophioplocus japonicus.</title>
        <authorList>
            <person name="Kawano K."/>
            <person name="Sawayama S."/>
            <person name="Nakagawa S."/>
        </authorList>
    </citation>
    <scope>NUCLEOTIDE SEQUENCE [LARGE SCALE GENOMIC DNA]</scope>
    <source>
        <strain evidence="8 9">NKW23</strain>
    </source>
</reference>
<name>A0ABQ6LP65_9RHOB</name>
<evidence type="ECO:0000313" key="9">
    <source>
        <dbReference type="Proteomes" id="UP001239909"/>
    </source>
</evidence>
<dbReference type="PANTHER" id="PTHR43050">
    <property type="entry name" value="SERINE / THREONINE RACEMASE FAMILY MEMBER"/>
    <property type="match status" value="1"/>
</dbReference>
<dbReference type="CDD" id="cd01562">
    <property type="entry name" value="Thr-dehyd"/>
    <property type="match status" value="1"/>
</dbReference>
<dbReference type="InterPro" id="IPR036052">
    <property type="entry name" value="TrpB-like_PALP_sf"/>
</dbReference>
<gene>
    <name evidence="8" type="ORF">LNKW23_34810</name>
</gene>